<accession>A0A1I8A1N6</accession>
<dbReference type="WBParaSite" id="L893_g31789.t1">
    <property type="protein sequence ID" value="L893_g31789.t1"/>
    <property type="gene ID" value="L893_g31789"/>
</dbReference>
<dbReference type="PROSITE" id="PS51257">
    <property type="entry name" value="PROKAR_LIPOPROTEIN"/>
    <property type="match status" value="1"/>
</dbReference>
<reference evidence="3" key="1">
    <citation type="submission" date="2016-11" db="UniProtKB">
        <authorList>
            <consortium name="WormBaseParasite"/>
        </authorList>
    </citation>
    <scope>IDENTIFICATION</scope>
</reference>
<dbReference type="AlphaFoldDB" id="A0A1I8A1N6"/>
<evidence type="ECO:0000313" key="2">
    <source>
        <dbReference type="Proteomes" id="UP000095287"/>
    </source>
</evidence>
<proteinExistence type="predicted"/>
<keyword evidence="1" id="KW-0732">Signal</keyword>
<evidence type="ECO:0000313" key="3">
    <source>
        <dbReference type="WBParaSite" id="L893_g31789.t1"/>
    </source>
</evidence>
<evidence type="ECO:0000256" key="1">
    <source>
        <dbReference type="SAM" id="SignalP"/>
    </source>
</evidence>
<feature type="signal peptide" evidence="1">
    <location>
        <begin position="1"/>
        <end position="22"/>
    </location>
</feature>
<dbReference type="Proteomes" id="UP000095287">
    <property type="component" value="Unplaced"/>
</dbReference>
<keyword evidence="2" id="KW-1185">Reference proteome</keyword>
<protein>
    <submittedName>
        <fullName evidence="3">Pep_M12B_propep domain-containing protein</fullName>
    </submittedName>
</protein>
<organism evidence="2 3">
    <name type="scientific">Steinernema glaseri</name>
    <dbReference type="NCBI Taxonomy" id="37863"/>
    <lineage>
        <taxon>Eukaryota</taxon>
        <taxon>Metazoa</taxon>
        <taxon>Ecdysozoa</taxon>
        <taxon>Nematoda</taxon>
        <taxon>Chromadorea</taxon>
        <taxon>Rhabditida</taxon>
        <taxon>Tylenchina</taxon>
        <taxon>Panagrolaimomorpha</taxon>
        <taxon>Strongyloidoidea</taxon>
        <taxon>Steinernematidae</taxon>
        <taxon>Steinernema</taxon>
    </lineage>
</organism>
<sequence length="359" mass="39449">MASRCSMLGLALVLSAISVVFSCPPATPAPPPVFQPQVRLTSFLPTSVTTRNVVPVSKMALPLNSAPRHPVVNDVPLHDAQRTAHRALSFFRPPLRRNDGLSHQLINNPVFHFTFSPPVSWTYCEPSCGTGDQSIDQESALDNALIDVKDALNSALSDLGLGLIGEHNIRFEYTPFNMLLREFHSEFYDARGFQYRTVGKTVRLETRRDSAEHNIVAHNATLRIVDSYTFSMTFWEKVGILFRKHLFPKGVEVNRGPSLVRATVERTTFNRRLTFHPVPASVVNVPAAPRAQVVPSDLLQVGPKTTDEGSVVPSDLLQVGPRTTDEGSGEEIESLLGVEEGEALVNSTIIGNVTLCDEC</sequence>
<name>A0A1I8A1N6_9BILA</name>
<feature type="chain" id="PRO_5009314153" evidence="1">
    <location>
        <begin position="23"/>
        <end position="359"/>
    </location>
</feature>